<feature type="transmembrane region" description="Helical" evidence="9">
    <location>
        <begin position="528"/>
        <end position="546"/>
    </location>
</feature>
<dbReference type="PRINTS" id="PR01437">
    <property type="entry name" value="NUOXDRDTASE4"/>
</dbReference>
<evidence type="ECO:0000256" key="9">
    <source>
        <dbReference type="SAM" id="Phobius"/>
    </source>
</evidence>
<comment type="similarity">
    <text evidence="3">Belongs to the CPA3 antiporters (TC 2.A.63) subunit D family.</text>
</comment>
<feature type="transmembrane region" description="Helical" evidence="9">
    <location>
        <begin position="71"/>
        <end position="104"/>
    </location>
</feature>
<feature type="transmembrane region" description="Helical" evidence="9">
    <location>
        <begin position="116"/>
        <end position="149"/>
    </location>
</feature>
<evidence type="ECO:0000259" key="10">
    <source>
        <dbReference type="Pfam" id="PF00361"/>
    </source>
</evidence>
<keyword evidence="12" id="KW-1185">Reference proteome</keyword>
<evidence type="ECO:0000256" key="3">
    <source>
        <dbReference type="ARBA" id="ARBA00005346"/>
    </source>
</evidence>
<keyword evidence="5 8" id="KW-0812">Transmembrane</keyword>
<dbReference type="InterPro" id="IPR003918">
    <property type="entry name" value="NADH_UbQ_OxRdtase"/>
</dbReference>
<feature type="transmembrane region" description="Helical" evidence="9">
    <location>
        <begin position="580"/>
        <end position="597"/>
    </location>
</feature>
<feature type="domain" description="NADH:quinone oxidoreductase/Mrp antiporter transmembrane" evidence="10">
    <location>
        <begin position="129"/>
        <end position="422"/>
    </location>
</feature>
<evidence type="ECO:0000256" key="1">
    <source>
        <dbReference type="ARBA" id="ARBA00002378"/>
    </source>
</evidence>
<dbReference type="Proteomes" id="UP000019666">
    <property type="component" value="Unassembled WGS sequence"/>
</dbReference>
<dbReference type="InterPro" id="IPR001750">
    <property type="entry name" value="ND/Mrp_TM"/>
</dbReference>
<evidence type="ECO:0000256" key="7">
    <source>
        <dbReference type="ARBA" id="ARBA00023136"/>
    </source>
</evidence>
<gene>
    <name evidence="11" type="ORF">Rumeso_00675</name>
</gene>
<dbReference type="GO" id="GO:0008137">
    <property type="term" value="F:NADH dehydrogenase (ubiquinone) activity"/>
    <property type="evidence" value="ECO:0007669"/>
    <property type="project" value="InterPro"/>
</dbReference>
<dbReference type="PANTHER" id="PTHR42703:SF1">
    <property type="entry name" value="NA(+)_H(+) ANTIPORTER SUBUNIT D1"/>
    <property type="match status" value="1"/>
</dbReference>
<keyword evidence="7 9" id="KW-0472">Membrane</keyword>
<feature type="transmembrane region" description="Helical" evidence="9">
    <location>
        <begin position="203"/>
        <end position="224"/>
    </location>
</feature>
<dbReference type="Pfam" id="PF00361">
    <property type="entry name" value="Proton_antipo_M"/>
    <property type="match status" value="1"/>
</dbReference>
<keyword evidence="4" id="KW-1003">Cell membrane</keyword>
<evidence type="ECO:0000313" key="11">
    <source>
        <dbReference type="EMBL" id="EYD77717.1"/>
    </source>
</evidence>
<name>A0A017HT84_9RHOB</name>
<sequence length="598" mass="62250">MNLIPVAVIVPLLAAALLLALEKVLPKRLADGFALLVAIFVAGLCLVISLETLDQPEAYWFGGWRIQNGVVLGIAFVADPVGAGVAAFAAILFSGTFLFAWGFFGDTGTRFHVLMLVLLAAMVGFCLTGDLFSFFVFFELMSVTAFALTAYKLESASLEGALSFTVVNTIGSFLMLAGIGLLYGRTDALNLAAIGGALDGHQADALVAMALVLILAALLIKAAAAPFHFWLADAHAVAPTPVSVIFSGIMVSIALFGAARLIWTAFAPLDQVAPAFRDLLLYLGTFSSLLGGLACLIQRHVKRLLAFSTISHVGIMLVGLAALTAPGLAGMLIYLVGHGLVKGALFMGAGILMAECQDIDEIRLRGRAKHLPLTGLTFAAGALLLAGLPLGAIHEGHHLISAAVEAQHPWIPLALALGSALTGGAVLRATGRIFLGLGPASNGEAEGPGKPEHETPGRPVWLMLIPILSFFAVACLAQGPAVTDTVLDLAQGFADHDAYGQLVLEGGSGAREPSSEGHAAPEAPSSPILPWVSVLLALLVAGLQLLRERLPAPLVWLSSLVLRPVFQGLDRLHNGRIGDYAAWLAIGLALLGGAFVLP</sequence>
<feature type="transmembrane region" description="Helical" evidence="9">
    <location>
        <begin position="279"/>
        <end position="297"/>
    </location>
</feature>
<evidence type="ECO:0000256" key="8">
    <source>
        <dbReference type="RuleBase" id="RU000320"/>
    </source>
</evidence>
<feature type="transmembrane region" description="Helical" evidence="9">
    <location>
        <begin position="30"/>
        <end position="50"/>
    </location>
</feature>
<dbReference type="AlphaFoldDB" id="A0A017HT84"/>
<feature type="transmembrane region" description="Helical" evidence="9">
    <location>
        <begin position="460"/>
        <end position="479"/>
    </location>
</feature>
<evidence type="ECO:0000256" key="4">
    <source>
        <dbReference type="ARBA" id="ARBA00022475"/>
    </source>
</evidence>
<feature type="transmembrane region" description="Helical" evidence="9">
    <location>
        <begin position="236"/>
        <end position="259"/>
    </location>
</feature>
<comment type="subcellular location">
    <subcellularLocation>
        <location evidence="2">Cell membrane</location>
        <topology evidence="2">Multi-pass membrane protein</topology>
    </subcellularLocation>
    <subcellularLocation>
        <location evidence="8">Membrane</location>
        <topology evidence="8">Multi-pass membrane protein</topology>
    </subcellularLocation>
</comment>
<evidence type="ECO:0000256" key="6">
    <source>
        <dbReference type="ARBA" id="ARBA00022989"/>
    </source>
</evidence>
<dbReference type="InterPro" id="IPR050586">
    <property type="entry name" value="CPA3_Na-H_Antiporter_D"/>
</dbReference>
<feature type="transmembrane region" description="Helical" evidence="9">
    <location>
        <begin position="373"/>
        <end position="390"/>
    </location>
</feature>
<dbReference type="RefSeq" id="WP_211262892.1">
    <property type="nucleotide sequence ID" value="NZ_KK088584.1"/>
</dbReference>
<comment type="caution">
    <text evidence="11">The sequence shown here is derived from an EMBL/GenBank/DDBJ whole genome shotgun (WGS) entry which is preliminary data.</text>
</comment>
<dbReference type="STRING" id="442562.Rumeso_00675"/>
<comment type="function">
    <text evidence="1">NDH-1 shuttles electrons from NADH, via FMN and iron-sulfur (Fe-S) centers, to quinones in the respiratory chain. The immediate electron acceptor for the enzyme in this species is believed to be ubiquinone. Couples the redox reaction to proton translocation (for every two electrons transferred, four hydrogen ions are translocated across the cytoplasmic membrane), and thus conserves the redox energy in a proton gradient.</text>
</comment>
<evidence type="ECO:0000256" key="5">
    <source>
        <dbReference type="ARBA" id="ARBA00022692"/>
    </source>
</evidence>
<dbReference type="PATRIC" id="fig|442562.3.peg.671"/>
<protein>
    <recommendedName>
        <fullName evidence="10">NADH:quinone oxidoreductase/Mrp antiporter transmembrane domain-containing protein</fullName>
    </recommendedName>
</protein>
<reference evidence="11 12" key="1">
    <citation type="submission" date="2013-02" db="EMBL/GenBank/DDBJ databases">
        <authorList>
            <person name="Fiebig A."/>
            <person name="Goeker M."/>
            <person name="Klenk H.-P.P."/>
        </authorList>
    </citation>
    <scope>NUCLEOTIDE SEQUENCE [LARGE SCALE GENOMIC DNA]</scope>
    <source>
        <strain evidence="11 12">DSM 19309</strain>
    </source>
</reference>
<evidence type="ECO:0000313" key="12">
    <source>
        <dbReference type="Proteomes" id="UP000019666"/>
    </source>
</evidence>
<feature type="transmembrane region" description="Helical" evidence="9">
    <location>
        <begin position="410"/>
        <end position="427"/>
    </location>
</feature>
<dbReference type="GO" id="GO:0005886">
    <property type="term" value="C:plasma membrane"/>
    <property type="evidence" value="ECO:0007669"/>
    <property type="project" value="UniProtKB-SubCell"/>
</dbReference>
<evidence type="ECO:0000256" key="2">
    <source>
        <dbReference type="ARBA" id="ARBA00004651"/>
    </source>
</evidence>
<dbReference type="PANTHER" id="PTHR42703">
    <property type="entry name" value="NADH DEHYDROGENASE"/>
    <property type="match status" value="1"/>
</dbReference>
<accession>A0A017HT84</accession>
<organism evidence="11 12">
    <name type="scientific">Rubellimicrobium mesophilum DSM 19309</name>
    <dbReference type="NCBI Taxonomy" id="442562"/>
    <lineage>
        <taxon>Bacteria</taxon>
        <taxon>Pseudomonadati</taxon>
        <taxon>Pseudomonadota</taxon>
        <taxon>Alphaproteobacteria</taxon>
        <taxon>Rhodobacterales</taxon>
        <taxon>Roseobacteraceae</taxon>
        <taxon>Rubellimicrobium</taxon>
    </lineage>
</organism>
<keyword evidence="6 9" id="KW-1133">Transmembrane helix</keyword>
<proteinExistence type="inferred from homology"/>
<dbReference type="GO" id="GO:0042773">
    <property type="term" value="P:ATP synthesis coupled electron transport"/>
    <property type="evidence" value="ECO:0007669"/>
    <property type="project" value="InterPro"/>
</dbReference>
<feature type="transmembrane region" description="Helical" evidence="9">
    <location>
        <begin position="161"/>
        <end position="183"/>
    </location>
</feature>
<dbReference type="EMBL" id="AOSK01000023">
    <property type="protein sequence ID" value="EYD77717.1"/>
    <property type="molecule type" value="Genomic_DNA"/>
</dbReference>
<dbReference type="HOGENOM" id="CLU_007100_9_4_5"/>